<dbReference type="PANTHER" id="PTHR34978:SF3">
    <property type="entry name" value="SLR0241 PROTEIN"/>
    <property type="match status" value="1"/>
</dbReference>
<feature type="transmembrane region" description="Helical" evidence="2">
    <location>
        <begin position="328"/>
        <end position="346"/>
    </location>
</feature>
<organism evidence="4 5">
    <name type="scientific">Lysobacter hankyongensis</name>
    <dbReference type="NCBI Taxonomy" id="1176535"/>
    <lineage>
        <taxon>Bacteria</taxon>
        <taxon>Pseudomonadati</taxon>
        <taxon>Pseudomonadota</taxon>
        <taxon>Gammaproteobacteria</taxon>
        <taxon>Lysobacterales</taxon>
        <taxon>Lysobacteraceae</taxon>
        <taxon>Lysobacter</taxon>
    </lineage>
</organism>
<dbReference type="Pfam" id="PF05569">
    <property type="entry name" value="Peptidase_M56"/>
    <property type="match status" value="1"/>
</dbReference>
<keyword evidence="5" id="KW-1185">Reference proteome</keyword>
<comment type="caution">
    <text evidence="4">The sequence shown here is derived from an EMBL/GenBank/DDBJ whole genome shotgun (WGS) entry which is preliminary data.</text>
</comment>
<evidence type="ECO:0000256" key="2">
    <source>
        <dbReference type="SAM" id="Phobius"/>
    </source>
</evidence>
<evidence type="ECO:0000313" key="5">
    <source>
        <dbReference type="Proteomes" id="UP001499959"/>
    </source>
</evidence>
<dbReference type="CDD" id="cd07341">
    <property type="entry name" value="M56_BlaR1_MecR1_like"/>
    <property type="match status" value="1"/>
</dbReference>
<feature type="transmembrane region" description="Helical" evidence="2">
    <location>
        <begin position="53"/>
        <end position="70"/>
    </location>
</feature>
<feature type="transmembrane region" description="Helical" evidence="2">
    <location>
        <begin position="30"/>
        <end position="46"/>
    </location>
</feature>
<dbReference type="RefSeq" id="WP_345302104.1">
    <property type="nucleotide sequence ID" value="NZ_BAABJE010000002.1"/>
</dbReference>
<keyword evidence="1" id="KW-0175">Coiled coil</keyword>
<feature type="coiled-coil region" evidence="1">
    <location>
        <begin position="536"/>
        <end position="605"/>
    </location>
</feature>
<keyword evidence="2" id="KW-0472">Membrane</keyword>
<proteinExistence type="predicted"/>
<dbReference type="InterPro" id="IPR008756">
    <property type="entry name" value="Peptidase_M56"/>
</dbReference>
<accession>A0ABP9AUE1</accession>
<dbReference type="InterPro" id="IPR052173">
    <property type="entry name" value="Beta-lactam_resp_regulator"/>
</dbReference>
<sequence>MTNDLLSVLATTLTTALVPALAQGLLHFLWQGAAIGASAWLILWMLRTARPQARYAVACIALAACLWLPLQTLRQGLQPATAPTDTSPIAAEATADAVAPTVLATLGHAFSARSAPLDAATPWVVALWGVGVGAMLLRLLAGLSWLRRARRAARLPVPEIWQSRWRALCARMQLDDRIRLLISDDDDGPLSAGIFRPVVIVPAALLARMPAELLEALLAHELAHIRRHDYLVNLLQTLVESLLFYHPAVWWLSHRIRIERELIADDIAANALGEPRRLALALSALDRHAAATHPHATPALAQAAQGGHLMTRIQQLIRPTRPGIGARIALPAVALLATGVACYAYAQADRAPLQAAQRVQAERPAAASPTIVAAGPRGVVRTGAVVHVDSDRAHEGYALVNGDSEKLFFSGDTDQVDDVRAAQAALDGDFLWFNHDGKAYVLRDPAVLARVQRAWAASSASEAKMEAMSREMETHSQAMEAMSRQMSALGENMGPSREMQESNAQLQHLAMEQAKLAQRQAELAIGADTAAQAAAELEIERRMDALDLEIERISERIDAEAEAMTARAAPMEALGEKMESAARPMEALGAEMEALGEKMEREMAAIDSEIRGEIERAVREGRAEPAPTRQ</sequence>
<evidence type="ECO:0000256" key="1">
    <source>
        <dbReference type="SAM" id="Coils"/>
    </source>
</evidence>
<name>A0ABP9AUE1_9GAMM</name>
<dbReference type="Proteomes" id="UP001499959">
    <property type="component" value="Unassembled WGS sequence"/>
</dbReference>
<feature type="transmembrane region" description="Helical" evidence="2">
    <location>
        <begin position="123"/>
        <end position="146"/>
    </location>
</feature>
<protein>
    <recommendedName>
        <fullName evidence="3">Peptidase M56 domain-containing protein</fullName>
    </recommendedName>
</protein>
<dbReference type="Gene3D" id="3.30.2010.10">
    <property type="entry name" value="Metalloproteases ('zincins'), catalytic domain"/>
    <property type="match status" value="1"/>
</dbReference>
<reference evidence="5" key="1">
    <citation type="journal article" date="2019" name="Int. J. Syst. Evol. Microbiol.">
        <title>The Global Catalogue of Microorganisms (GCM) 10K type strain sequencing project: providing services to taxonomists for standard genome sequencing and annotation.</title>
        <authorList>
            <consortium name="The Broad Institute Genomics Platform"/>
            <consortium name="The Broad Institute Genome Sequencing Center for Infectious Disease"/>
            <person name="Wu L."/>
            <person name="Ma J."/>
        </authorList>
    </citation>
    <scope>NUCLEOTIDE SEQUENCE [LARGE SCALE GENOMIC DNA]</scope>
    <source>
        <strain evidence="5">JCM 18204</strain>
    </source>
</reference>
<keyword evidence="2" id="KW-1133">Transmembrane helix</keyword>
<gene>
    <name evidence="4" type="ORF">GCM10023307_08960</name>
</gene>
<dbReference type="EMBL" id="BAABJE010000002">
    <property type="protein sequence ID" value="GAA4786389.1"/>
    <property type="molecule type" value="Genomic_DNA"/>
</dbReference>
<keyword evidence="2" id="KW-0812">Transmembrane</keyword>
<evidence type="ECO:0000259" key="3">
    <source>
        <dbReference type="Pfam" id="PF05569"/>
    </source>
</evidence>
<dbReference type="PANTHER" id="PTHR34978">
    <property type="entry name" value="POSSIBLE SENSOR-TRANSDUCER PROTEIN BLAR"/>
    <property type="match status" value="1"/>
</dbReference>
<evidence type="ECO:0000313" key="4">
    <source>
        <dbReference type="EMBL" id="GAA4786389.1"/>
    </source>
</evidence>
<feature type="domain" description="Peptidase M56" evidence="3">
    <location>
        <begin position="45"/>
        <end position="314"/>
    </location>
</feature>